<evidence type="ECO:0000313" key="2">
    <source>
        <dbReference type="EMBL" id="KAF7429336.1"/>
    </source>
</evidence>
<reference evidence="2" key="1">
    <citation type="journal article" date="2020" name="G3 (Bethesda)">
        <title>High-Quality Assemblies for Three Invasive Social Wasps from the &lt;i&gt;Vespula&lt;/i&gt; Genus.</title>
        <authorList>
            <person name="Harrop T.W.R."/>
            <person name="Guhlin J."/>
            <person name="McLaughlin G.M."/>
            <person name="Permina E."/>
            <person name="Stockwell P."/>
            <person name="Gilligan J."/>
            <person name="Le Lec M.F."/>
            <person name="Gruber M.A.M."/>
            <person name="Quinn O."/>
            <person name="Lovegrove M."/>
            <person name="Duncan E.J."/>
            <person name="Remnant E.J."/>
            <person name="Van Eeckhoven J."/>
            <person name="Graham B."/>
            <person name="Knapp R.A."/>
            <person name="Langford K.W."/>
            <person name="Kronenberg Z."/>
            <person name="Press M.O."/>
            <person name="Eacker S.M."/>
            <person name="Wilson-Rankin E.E."/>
            <person name="Purcell J."/>
            <person name="Lester P.J."/>
            <person name="Dearden P.K."/>
        </authorList>
    </citation>
    <scope>NUCLEOTIDE SEQUENCE</scope>
    <source>
        <strain evidence="2">Volc-1</strain>
    </source>
</reference>
<sequence>MIRILSSFREDTMTIAGIGQWVPDVYSHDMSPADPHDQNKEIAAVSGGRDEENDRKIHSRRLTRRGAQH</sequence>
<feature type="region of interest" description="Disordered" evidence="1">
    <location>
        <begin position="24"/>
        <end position="69"/>
    </location>
</feature>
<name>A0A834P6B5_VESPE</name>
<dbReference type="EMBL" id="JACSDY010000004">
    <property type="protein sequence ID" value="KAF7429336.1"/>
    <property type="molecule type" value="Genomic_DNA"/>
</dbReference>
<evidence type="ECO:0000313" key="3">
    <source>
        <dbReference type="Proteomes" id="UP000600918"/>
    </source>
</evidence>
<feature type="compositionally biased region" description="Basic residues" evidence="1">
    <location>
        <begin position="57"/>
        <end position="69"/>
    </location>
</feature>
<dbReference type="Proteomes" id="UP000600918">
    <property type="component" value="Unassembled WGS sequence"/>
</dbReference>
<comment type="caution">
    <text evidence="2">The sequence shown here is derived from an EMBL/GenBank/DDBJ whole genome shotgun (WGS) entry which is preliminary data.</text>
</comment>
<keyword evidence="3" id="KW-1185">Reference proteome</keyword>
<evidence type="ECO:0000256" key="1">
    <source>
        <dbReference type="SAM" id="MobiDB-lite"/>
    </source>
</evidence>
<proteinExistence type="predicted"/>
<accession>A0A834P6B5</accession>
<organism evidence="2 3">
    <name type="scientific">Vespula pensylvanica</name>
    <name type="common">Western yellow jacket</name>
    <name type="synonym">Wasp</name>
    <dbReference type="NCBI Taxonomy" id="30213"/>
    <lineage>
        <taxon>Eukaryota</taxon>
        <taxon>Metazoa</taxon>
        <taxon>Ecdysozoa</taxon>
        <taxon>Arthropoda</taxon>
        <taxon>Hexapoda</taxon>
        <taxon>Insecta</taxon>
        <taxon>Pterygota</taxon>
        <taxon>Neoptera</taxon>
        <taxon>Endopterygota</taxon>
        <taxon>Hymenoptera</taxon>
        <taxon>Apocrita</taxon>
        <taxon>Aculeata</taxon>
        <taxon>Vespoidea</taxon>
        <taxon>Vespidae</taxon>
        <taxon>Vespinae</taxon>
        <taxon>Vespula</taxon>
    </lineage>
</organism>
<protein>
    <submittedName>
        <fullName evidence="2">Uncharacterized protein</fullName>
    </submittedName>
</protein>
<dbReference type="AlphaFoldDB" id="A0A834P6B5"/>
<gene>
    <name evidence="2" type="ORF">H0235_005734</name>
</gene>